<keyword evidence="10 11" id="KW-0472">Membrane</keyword>
<dbReference type="SUPFAM" id="SSF55874">
    <property type="entry name" value="ATPase domain of HSP90 chaperone/DNA topoisomerase II/histidine kinase"/>
    <property type="match status" value="1"/>
</dbReference>
<dbReference type="SMART" id="SM00387">
    <property type="entry name" value="HATPase_c"/>
    <property type="match status" value="1"/>
</dbReference>
<dbReference type="SMART" id="SM00388">
    <property type="entry name" value="HisKA"/>
    <property type="match status" value="1"/>
</dbReference>
<evidence type="ECO:0000256" key="3">
    <source>
        <dbReference type="ARBA" id="ARBA00012438"/>
    </source>
</evidence>
<dbReference type="AlphaFoldDB" id="A0A2I1KUD2"/>
<name>A0A2I1KUD2_9ACTO</name>
<comment type="caution">
    <text evidence="14">The sequence shown here is derived from an EMBL/GenBank/DDBJ whole genome shotgun (WGS) entry which is preliminary data.</text>
</comment>
<dbReference type="InterPro" id="IPR050428">
    <property type="entry name" value="TCS_sensor_his_kinase"/>
</dbReference>
<dbReference type="CDD" id="cd00082">
    <property type="entry name" value="HisKA"/>
    <property type="match status" value="1"/>
</dbReference>
<evidence type="ECO:0000256" key="11">
    <source>
        <dbReference type="SAM" id="Phobius"/>
    </source>
</evidence>
<dbReference type="InterPro" id="IPR003661">
    <property type="entry name" value="HisK_dim/P_dom"/>
</dbReference>
<evidence type="ECO:0000259" key="13">
    <source>
        <dbReference type="PROSITE" id="PS50885"/>
    </source>
</evidence>
<dbReference type="PROSITE" id="PS50885">
    <property type="entry name" value="HAMP"/>
    <property type="match status" value="1"/>
</dbReference>
<protein>
    <recommendedName>
        <fullName evidence="3">histidine kinase</fullName>
        <ecNumber evidence="3">2.7.13.3</ecNumber>
    </recommendedName>
</protein>
<keyword evidence="4" id="KW-0597">Phosphoprotein</keyword>
<dbReference type="GO" id="GO:0005886">
    <property type="term" value="C:plasma membrane"/>
    <property type="evidence" value="ECO:0007669"/>
    <property type="project" value="UniProtKB-SubCell"/>
</dbReference>
<dbReference type="EMBL" id="PKHA01000002">
    <property type="protein sequence ID" value="PKY99232.1"/>
    <property type="molecule type" value="Genomic_DNA"/>
</dbReference>
<dbReference type="PANTHER" id="PTHR45436">
    <property type="entry name" value="SENSOR HISTIDINE KINASE YKOH"/>
    <property type="match status" value="1"/>
</dbReference>
<dbReference type="GO" id="GO:0000155">
    <property type="term" value="F:phosphorelay sensor kinase activity"/>
    <property type="evidence" value="ECO:0007669"/>
    <property type="project" value="InterPro"/>
</dbReference>
<keyword evidence="7 14" id="KW-0418">Kinase</keyword>
<dbReference type="PROSITE" id="PS50109">
    <property type="entry name" value="HIS_KIN"/>
    <property type="match status" value="1"/>
</dbReference>
<keyword evidence="6 11" id="KW-0812">Transmembrane</keyword>
<dbReference type="InterPro" id="IPR004358">
    <property type="entry name" value="Sig_transdc_His_kin-like_C"/>
</dbReference>
<dbReference type="GeneID" id="81708037"/>
<proteinExistence type="predicted"/>
<evidence type="ECO:0000256" key="8">
    <source>
        <dbReference type="ARBA" id="ARBA00022989"/>
    </source>
</evidence>
<keyword evidence="9" id="KW-0902">Two-component regulatory system</keyword>
<dbReference type="Pfam" id="PF02518">
    <property type="entry name" value="HATPase_c"/>
    <property type="match status" value="1"/>
</dbReference>
<evidence type="ECO:0000256" key="2">
    <source>
        <dbReference type="ARBA" id="ARBA00004236"/>
    </source>
</evidence>
<keyword evidence="5" id="KW-0808">Transferase</keyword>
<dbReference type="InterPro" id="IPR036097">
    <property type="entry name" value="HisK_dim/P_sf"/>
</dbReference>
<dbReference type="EC" id="2.7.13.3" evidence="3"/>
<comment type="catalytic activity">
    <reaction evidence="1">
        <text>ATP + protein L-histidine = ADP + protein N-phospho-L-histidine.</text>
        <dbReference type="EC" id="2.7.13.3"/>
    </reaction>
</comment>
<evidence type="ECO:0000313" key="14">
    <source>
        <dbReference type="EMBL" id="PKY99232.1"/>
    </source>
</evidence>
<keyword evidence="8 11" id="KW-1133">Transmembrane helix</keyword>
<reference evidence="14 15" key="1">
    <citation type="submission" date="2017-12" db="EMBL/GenBank/DDBJ databases">
        <title>Phylogenetic diversity of female urinary microbiome.</title>
        <authorList>
            <person name="Thomas-White K."/>
            <person name="Wolfe A.J."/>
        </authorList>
    </citation>
    <scope>NUCLEOTIDE SEQUENCE [LARGE SCALE GENOMIC DNA]</scope>
    <source>
        <strain evidence="14 15">UMB0319</strain>
    </source>
</reference>
<evidence type="ECO:0000256" key="10">
    <source>
        <dbReference type="ARBA" id="ARBA00023136"/>
    </source>
</evidence>
<feature type="domain" description="HAMP" evidence="13">
    <location>
        <begin position="73"/>
        <end position="125"/>
    </location>
</feature>
<evidence type="ECO:0000259" key="12">
    <source>
        <dbReference type="PROSITE" id="PS50109"/>
    </source>
</evidence>
<sequence>MRRRAMQMTMGAVLVAVLILGVPLGGAWVSLAMRSMRDSEDRVQVVVTVILTIVALTAVALIAAYIVAARASRRISAPLIYLAAEAEQLGSGQVRPRLRRSGIEEIDLVQAELVRSAERVAGRLAAERQFASDASHQLRTPLTSLSLRLEEMELLAGDEETRAEARACIEQVDRLTGVVQDLLRVSRRTGGGSTEALHLSDVFDQQREEWEPAFQAAGREIVLRDEVGLPVLATPGSLAQVLATVIENSLRYGAGTTSVSVRSAKGGHGVFIDIADQGEGVSDELAPTVFERSVSGHGSTGVGLALAKDLVEADGGRIELSQRRPPVFSVLLNAVPKSLDPNKVLPQGALVSVGRRRRF</sequence>
<evidence type="ECO:0000256" key="1">
    <source>
        <dbReference type="ARBA" id="ARBA00000085"/>
    </source>
</evidence>
<dbReference type="Gene3D" id="1.10.287.130">
    <property type="match status" value="1"/>
</dbReference>
<accession>A0A2I1KUD2</accession>
<dbReference type="Proteomes" id="UP000234778">
    <property type="component" value="Unassembled WGS sequence"/>
</dbReference>
<evidence type="ECO:0000313" key="15">
    <source>
        <dbReference type="Proteomes" id="UP000234778"/>
    </source>
</evidence>
<evidence type="ECO:0000256" key="4">
    <source>
        <dbReference type="ARBA" id="ARBA00022553"/>
    </source>
</evidence>
<dbReference type="Pfam" id="PF00512">
    <property type="entry name" value="HisKA"/>
    <property type="match status" value="1"/>
</dbReference>
<comment type="subcellular location">
    <subcellularLocation>
        <location evidence="2">Cell membrane</location>
    </subcellularLocation>
</comment>
<dbReference type="Gene3D" id="3.30.565.10">
    <property type="entry name" value="Histidine kinase-like ATPase, C-terminal domain"/>
    <property type="match status" value="1"/>
</dbReference>
<dbReference type="InterPro" id="IPR005467">
    <property type="entry name" value="His_kinase_dom"/>
</dbReference>
<dbReference type="PANTHER" id="PTHR45436:SF5">
    <property type="entry name" value="SENSOR HISTIDINE KINASE TRCS"/>
    <property type="match status" value="1"/>
</dbReference>
<feature type="transmembrane region" description="Helical" evidence="11">
    <location>
        <begin position="43"/>
        <end position="68"/>
    </location>
</feature>
<evidence type="ECO:0000256" key="9">
    <source>
        <dbReference type="ARBA" id="ARBA00023012"/>
    </source>
</evidence>
<dbReference type="InterPro" id="IPR003660">
    <property type="entry name" value="HAMP_dom"/>
</dbReference>
<organism evidence="14 15">
    <name type="scientific">Actinomyces urogenitalis</name>
    <dbReference type="NCBI Taxonomy" id="103621"/>
    <lineage>
        <taxon>Bacteria</taxon>
        <taxon>Bacillati</taxon>
        <taxon>Actinomycetota</taxon>
        <taxon>Actinomycetes</taxon>
        <taxon>Actinomycetales</taxon>
        <taxon>Actinomycetaceae</taxon>
        <taxon>Actinomyces</taxon>
    </lineage>
</organism>
<feature type="domain" description="Histidine kinase" evidence="12">
    <location>
        <begin position="133"/>
        <end position="336"/>
    </location>
</feature>
<evidence type="ECO:0000256" key="5">
    <source>
        <dbReference type="ARBA" id="ARBA00022679"/>
    </source>
</evidence>
<dbReference type="RefSeq" id="WP_048683457.1">
    <property type="nucleotide sequence ID" value="NZ_CP136961.1"/>
</dbReference>
<dbReference type="InterPro" id="IPR036890">
    <property type="entry name" value="HATPase_C_sf"/>
</dbReference>
<dbReference type="SUPFAM" id="SSF47384">
    <property type="entry name" value="Homodimeric domain of signal transducing histidine kinase"/>
    <property type="match status" value="1"/>
</dbReference>
<gene>
    <name evidence="14" type="ORF">CYJ26_03690</name>
</gene>
<dbReference type="InterPro" id="IPR003594">
    <property type="entry name" value="HATPase_dom"/>
</dbReference>
<evidence type="ECO:0000256" key="6">
    <source>
        <dbReference type="ARBA" id="ARBA00022692"/>
    </source>
</evidence>
<evidence type="ECO:0000256" key="7">
    <source>
        <dbReference type="ARBA" id="ARBA00022777"/>
    </source>
</evidence>
<dbReference type="PRINTS" id="PR00344">
    <property type="entry name" value="BCTRLSENSOR"/>
</dbReference>